<dbReference type="RefSeq" id="WP_288196104.1">
    <property type="nucleotide sequence ID" value="NZ_LT608334.1"/>
</dbReference>
<dbReference type="EC" id="2.10.1.1" evidence="6"/>
<dbReference type="UniPathway" id="UPA00344"/>
<dbReference type="Pfam" id="PF03454">
    <property type="entry name" value="MoeA_C"/>
    <property type="match status" value="1"/>
</dbReference>
<sequence length="398" mass="41198">MALMSVDDAQAALLAGVEPTEPEWLDLAAAGGRTLAADIVALRTQPPADLSAMDGYALGAPVASDGWYAVVGESAAGHGFGRPLGPGEAVRIFTGAPVPDGADRVAIQEDAERQGDRVRFADPPPAGSNIRRRGIDFTEGKTGLAAGTRLGFGALGLAAAMNHARLPVRRRPRVALIASGDELVAPGAASLPHQIVASSTVALAQLIHDAGGEAVDLGIAPDDLSALRSHIRGAVTGGADIVVVIGGVSVGDHDHTRPAFAAEGMEPSFWKIAMRPGKPLMHGRLGRVHALGLPGNPVSTLITGLLFLAPLVRAMLGRADVLPDHETAVLRAPLRANDMRRDFLRARLAVEAGRLTVTPVARQDSSLLSMLAQANALIVRREFAPAADAGEEVAVVRV</sequence>
<dbReference type="InterPro" id="IPR005111">
    <property type="entry name" value="MoeA_C_domain_IV"/>
</dbReference>
<dbReference type="InterPro" id="IPR036688">
    <property type="entry name" value="MoeA_C_domain_IV_sf"/>
</dbReference>
<dbReference type="EMBL" id="FMJD01000007">
    <property type="protein sequence ID" value="SCM75761.1"/>
    <property type="molecule type" value="Genomic_DNA"/>
</dbReference>
<dbReference type="Gene3D" id="3.40.980.10">
    <property type="entry name" value="MoaB/Mog-like domain"/>
    <property type="match status" value="1"/>
</dbReference>
<dbReference type="AlphaFoldDB" id="A0A212LDZ2"/>
<evidence type="ECO:0000256" key="4">
    <source>
        <dbReference type="ARBA" id="ARBA00023150"/>
    </source>
</evidence>
<dbReference type="InterPro" id="IPR001453">
    <property type="entry name" value="MoaB/Mog_dom"/>
</dbReference>
<dbReference type="InterPro" id="IPR005110">
    <property type="entry name" value="MoeA_linker/N"/>
</dbReference>
<accession>A0A212LDZ2</accession>
<dbReference type="PANTHER" id="PTHR10192:SF5">
    <property type="entry name" value="GEPHYRIN"/>
    <property type="match status" value="1"/>
</dbReference>
<dbReference type="InterPro" id="IPR036135">
    <property type="entry name" value="MoeA_linker/N_sf"/>
</dbReference>
<dbReference type="SUPFAM" id="SSF63882">
    <property type="entry name" value="MoeA N-terminal region -like"/>
    <property type="match status" value="1"/>
</dbReference>
<dbReference type="SMART" id="SM00852">
    <property type="entry name" value="MoCF_biosynth"/>
    <property type="match status" value="1"/>
</dbReference>
<comment type="catalytic activity">
    <reaction evidence="5">
        <text>adenylyl-molybdopterin + molybdate = Mo-molybdopterin + AMP + H(+)</text>
        <dbReference type="Rhea" id="RHEA:35047"/>
        <dbReference type="ChEBI" id="CHEBI:15378"/>
        <dbReference type="ChEBI" id="CHEBI:36264"/>
        <dbReference type="ChEBI" id="CHEBI:62727"/>
        <dbReference type="ChEBI" id="CHEBI:71302"/>
        <dbReference type="ChEBI" id="CHEBI:456215"/>
        <dbReference type="EC" id="2.10.1.1"/>
    </reaction>
</comment>
<dbReference type="InterPro" id="IPR038987">
    <property type="entry name" value="MoeA-like"/>
</dbReference>
<dbReference type="Gene3D" id="2.170.190.11">
    <property type="entry name" value="Molybdopterin biosynthesis moea protein, domain 3"/>
    <property type="match status" value="1"/>
</dbReference>
<evidence type="ECO:0000256" key="1">
    <source>
        <dbReference type="ARBA" id="ARBA00002901"/>
    </source>
</evidence>
<reference evidence="9" key="1">
    <citation type="submission" date="2016-08" db="EMBL/GenBank/DDBJ databases">
        <authorList>
            <person name="Seilhamer J.J."/>
        </authorList>
    </citation>
    <scope>NUCLEOTIDE SEQUENCE</scope>
    <source>
        <strain evidence="9">86</strain>
    </source>
</reference>
<dbReference type="SUPFAM" id="SSF63867">
    <property type="entry name" value="MoeA C-terminal domain-like"/>
    <property type="match status" value="1"/>
</dbReference>
<gene>
    <name evidence="9" type="ORF">KL86PLE_30208</name>
</gene>
<dbReference type="GO" id="GO:0006777">
    <property type="term" value="P:Mo-molybdopterin cofactor biosynthetic process"/>
    <property type="evidence" value="ECO:0007669"/>
    <property type="project" value="UniProtKB-UniRule"/>
</dbReference>
<evidence type="ECO:0000313" key="9">
    <source>
        <dbReference type="EMBL" id="SCM75761.1"/>
    </source>
</evidence>
<dbReference type="GO" id="GO:0061599">
    <property type="term" value="F:molybdopterin molybdotransferase activity"/>
    <property type="evidence" value="ECO:0007669"/>
    <property type="project" value="UniProtKB-UniRule"/>
</dbReference>
<keyword evidence="4 6" id="KW-0501">Molybdenum cofactor biosynthesis</keyword>
<comment type="function">
    <text evidence="1 6">Catalyzes the insertion of molybdate into adenylated molybdopterin with the concomitant release of AMP.</text>
</comment>
<protein>
    <recommendedName>
        <fullName evidence="6">Molybdopterin molybdenumtransferase</fullName>
        <ecNumber evidence="6">2.10.1.1</ecNumber>
    </recommendedName>
</protein>
<organism evidence="9">
    <name type="scientific">uncultured Pleomorphomonas sp</name>
    <dbReference type="NCBI Taxonomy" id="442121"/>
    <lineage>
        <taxon>Bacteria</taxon>
        <taxon>Pseudomonadati</taxon>
        <taxon>Pseudomonadota</taxon>
        <taxon>Alphaproteobacteria</taxon>
        <taxon>Hyphomicrobiales</taxon>
        <taxon>Pleomorphomonadaceae</taxon>
        <taxon>Pleomorphomonas</taxon>
        <taxon>environmental samples</taxon>
    </lineage>
</organism>
<dbReference type="Pfam" id="PF03453">
    <property type="entry name" value="MoeA_N"/>
    <property type="match status" value="1"/>
</dbReference>
<keyword evidence="6" id="KW-0460">Magnesium</keyword>
<keyword evidence="6" id="KW-0479">Metal-binding</keyword>
<comment type="similarity">
    <text evidence="3 6">Belongs to the MoeA family.</text>
</comment>
<dbReference type="GO" id="GO:0046872">
    <property type="term" value="F:metal ion binding"/>
    <property type="evidence" value="ECO:0007669"/>
    <property type="project" value="UniProtKB-UniRule"/>
</dbReference>
<dbReference type="Gene3D" id="3.90.105.10">
    <property type="entry name" value="Molybdopterin biosynthesis moea protein, domain 2"/>
    <property type="match status" value="1"/>
</dbReference>
<evidence type="ECO:0000259" key="8">
    <source>
        <dbReference type="SMART" id="SM00852"/>
    </source>
</evidence>
<comment type="cofactor">
    <cofactor evidence="6">
        <name>Mg(2+)</name>
        <dbReference type="ChEBI" id="CHEBI:18420"/>
    </cofactor>
</comment>
<keyword evidence="6" id="KW-0808">Transferase</keyword>
<evidence type="ECO:0000256" key="7">
    <source>
        <dbReference type="SAM" id="MobiDB-lite"/>
    </source>
</evidence>
<dbReference type="Gene3D" id="2.40.340.10">
    <property type="entry name" value="MoeA, C-terminal, domain IV"/>
    <property type="match status" value="1"/>
</dbReference>
<name>A0A212LDZ2_9HYPH</name>
<feature type="domain" description="MoaB/Mog" evidence="8">
    <location>
        <begin position="175"/>
        <end position="314"/>
    </location>
</feature>
<dbReference type="NCBIfam" id="NF045515">
    <property type="entry name" value="Glp_gephyrin"/>
    <property type="match status" value="1"/>
</dbReference>
<dbReference type="InterPro" id="IPR036425">
    <property type="entry name" value="MoaB/Mog-like_dom_sf"/>
</dbReference>
<dbReference type="PANTHER" id="PTHR10192">
    <property type="entry name" value="MOLYBDOPTERIN BIOSYNTHESIS PROTEIN"/>
    <property type="match status" value="1"/>
</dbReference>
<proteinExistence type="inferred from homology"/>
<dbReference type="GO" id="GO:0005829">
    <property type="term" value="C:cytosol"/>
    <property type="evidence" value="ECO:0007669"/>
    <property type="project" value="TreeGrafter"/>
</dbReference>
<evidence type="ECO:0000256" key="6">
    <source>
        <dbReference type="RuleBase" id="RU365090"/>
    </source>
</evidence>
<dbReference type="CDD" id="cd00887">
    <property type="entry name" value="MoeA"/>
    <property type="match status" value="1"/>
</dbReference>
<feature type="region of interest" description="Disordered" evidence="7">
    <location>
        <begin position="112"/>
        <end position="132"/>
    </location>
</feature>
<evidence type="ECO:0000256" key="3">
    <source>
        <dbReference type="ARBA" id="ARBA00010763"/>
    </source>
</evidence>
<evidence type="ECO:0000256" key="2">
    <source>
        <dbReference type="ARBA" id="ARBA00005046"/>
    </source>
</evidence>
<evidence type="ECO:0000256" key="5">
    <source>
        <dbReference type="ARBA" id="ARBA00047317"/>
    </source>
</evidence>
<dbReference type="Pfam" id="PF00994">
    <property type="entry name" value="MoCF_biosynth"/>
    <property type="match status" value="1"/>
</dbReference>
<comment type="pathway">
    <text evidence="2 6">Cofactor biosynthesis; molybdopterin biosynthesis.</text>
</comment>
<keyword evidence="6" id="KW-0500">Molybdenum</keyword>
<dbReference type="SUPFAM" id="SSF53218">
    <property type="entry name" value="Molybdenum cofactor biosynthesis proteins"/>
    <property type="match status" value="1"/>
</dbReference>